<dbReference type="GO" id="GO:0005886">
    <property type="term" value="C:plasma membrane"/>
    <property type="evidence" value="ECO:0007669"/>
    <property type="project" value="UniProtKB-SubCell"/>
</dbReference>
<dbReference type="PANTHER" id="PTHR38766:SF1">
    <property type="entry name" value="FLAGELLAR PROTEIN FLIO"/>
    <property type="match status" value="1"/>
</dbReference>
<evidence type="ECO:0000256" key="1">
    <source>
        <dbReference type="ARBA" id="ARBA00022475"/>
    </source>
</evidence>
<reference evidence="10" key="2">
    <citation type="submission" date="2018-06" db="EMBL/GenBank/DDBJ databases">
        <title>Genome sequence of Rhodanobacteraceae bacterium strain Dysh456.</title>
        <authorList>
            <person name="Fukui M."/>
        </authorList>
    </citation>
    <scope>NUCLEOTIDE SEQUENCE [LARGE SCALE GENOMIC DNA]</scope>
    <source>
        <strain evidence="10">Dysh456</strain>
    </source>
</reference>
<evidence type="ECO:0000313" key="10">
    <source>
        <dbReference type="Proteomes" id="UP000270530"/>
    </source>
</evidence>
<keyword evidence="2 7" id="KW-0812">Transmembrane</keyword>
<keyword evidence="9" id="KW-0966">Cell projection</keyword>
<dbReference type="PANTHER" id="PTHR38766">
    <property type="entry name" value="FLAGELLAR PROTEIN FLIO"/>
    <property type="match status" value="1"/>
</dbReference>
<evidence type="ECO:0000256" key="3">
    <source>
        <dbReference type="ARBA" id="ARBA00022989"/>
    </source>
</evidence>
<evidence type="ECO:0000256" key="6">
    <source>
        <dbReference type="ARBA" id="ARBA00037937"/>
    </source>
</evidence>
<protein>
    <recommendedName>
        <fullName evidence="7">Flagellar protein</fullName>
    </recommendedName>
</protein>
<gene>
    <name evidence="9" type="ORF">ALSL_0719</name>
</gene>
<keyword evidence="1 7" id="KW-1003">Cell membrane</keyword>
<feature type="transmembrane region" description="Helical" evidence="7">
    <location>
        <begin position="21"/>
        <end position="41"/>
    </location>
</feature>
<dbReference type="GO" id="GO:0009425">
    <property type="term" value="C:bacterial-type flagellum basal body"/>
    <property type="evidence" value="ECO:0007669"/>
    <property type="project" value="UniProtKB-SubCell"/>
</dbReference>
<dbReference type="EMBL" id="AP018560">
    <property type="protein sequence ID" value="BBD79385.1"/>
    <property type="molecule type" value="Genomic_DNA"/>
</dbReference>
<evidence type="ECO:0000256" key="4">
    <source>
        <dbReference type="ARBA" id="ARBA00023136"/>
    </source>
</evidence>
<comment type="subcellular location">
    <subcellularLocation>
        <location evidence="7">Cell membrane</location>
    </subcellularLocation>
    <subcellularLocation>
        <location evidence="7">Bacterial flagellum basal body</location>
    </subcellularLocation>
</comment>
<name>A0A2Z6E2U6_9GAMM</name>
<dbReference type="Pfam" id="PF04347">
    <property type="entry name" value="FliO"/>
    <property type="match status" value="1"/>
</dbReference>
<accession>A0A2Z6E2U6</accession>
<keyword evidence="10" id="KW-1185">Reference proteome</keyword>
<evidence type="ECO:0000256" key="5">
    <source>
        <dbReference type="ARBA" id="ARBA00023143"/>
    </source>
</evidence>
<dbReference type="KEGG" id="rbd:ALSL_0719"/>
<dbReference type="InterPro" id="IPR022781">
    <property type="entry name" value="Flagellar_biosynth_FliO"/>
</dbReference>
<proteinExistence type="inferred from homology"/>
<sequence length="122" mass="12896">MRMRLAIAPAAMPTVDLGGELLRAVLGLAAIVALILLAGWLSRRLQARAAPGGRRLRCVESMALGARERVLLLDADGKRLLIGVGAGGVRTLHVYEGQAPEPAPPAPPPAFGELLGRLRRRP</sequence>
<keyword evidence="9" id="KW-0969">Cilium</keyword>
<keyword evidence="4 7" id="KW-0472">Membrane</keyword>
<evidence type="ECO:0000313" key="9">
    <source>
        <dbReference type="EMBL" id="BBD79385.1"/>
    </source>
</evidence>
<dbReference type="InterPro" id="IPR052205">
    <property type="entry name" value="FliO/MopB"/>
</dbReference>
<evidence type="ECO:0000256" key="2">
    <source>
        <dbReference type="ARBA" id="ARBA00022692"/>
    </source>
</evidence>
<dbReference type="AlphaFoldDB" id="A0A2Z6E2U6"/>
<feature type="region of interest" description="Disordered" evidence="8">
    <location>
        <begin position="99"/>
        <end position="122"/>
    </location>
</feature>
<organism evidence="9 10">
    <name type="scientific">Aerosticca soli</name>
    <dbReference type="NCBI Taxonomy" id="2010829"/>
    <lineage>
        <taxon>Bacteria</taxon>
        <taxon>Pseudomonadati</taxon>
        <taxon>Pseudomonadota</taxon>
        <taxon>Gammaproteobacteria</taxon>
        <taxon>Lysobacterales</taxon>
        <taxon>Rhodanobacteraceae</taxon>
        <taxon>Aerosticca</taxon>
    </lineage>
</organism>
<keyword evidence="5 7" id="KW-0975">Bacterial flagellum</keyword>
<comment type="similarity">
    <text evidence="6 7">Belongs to the FliO/MopB family.</text>
</comment>
<evidence type="ECO:0000256" key="8">
    <source>
        <dbReference type="SAM" id="MobiDB-lite"/>
    </source>
</evidence>
<evidence type="ECO:0000256" key="7">
    <source>
        <dbReference type="RuleBase" id="RU362064"/>
    </source>
</evidence>
<reference evidence="10" key="1">
    <citation type="submission" date="2018-04" db="EMBL/GenBank/DDBJ databases">
        <authorList>
            <person name="Watanabe M."/>
            <person name="Kojima H."/>
        </authorList>
    </citation>
    <scope>NUCLEOTIDE SEQUENCE [LARGE SCALE GENOMIC DNA]</scope>
    <source>
        <strain evidence="10">Dysh456</strain>
    </source>
</reference>
<keyword evidence="9" id="KW-0282">Flagellum</keyword>
<feature type="compositionally biased region" description="Pro residues" evidence="8">
    <location>
        <begin position="101"/>
        <end position="110"/>
    </location>
</feature>
<dbReference type="NCBIfam" id="TIGR03500">
    <property type="entry name" value="FliO_TIGR"/>
    <property type="match status" value="1"/>
</dbReference>
<keyword evidence="3 7" id="KW-1133">Transmembrane helix</keyword>
<dbReference type="GO" id="GO:0044781">
    <property type="term" value="P:bacterial-type flagellum organization"/>
    <property type="evidence" value="ECO:0007669"/>
    <property type="project" value="UniProtKB-UniRule"/>
</dbReference>
<dbReference type="Proteomes" id="UP000270530">
    <property type="component" value="Chromosome"/>
</dbReference>